<feature type="transmembrane region" description="Helical" evidence="2">
    <location>
        <begin position="31"/>
        <end position="49"/>
    </location>
</feature>
<dbReference type="GO" id="GO:0006046">
    <property type="term" value="P:N-acetylglucosamine catabolic process"/>
    <property type="evidence" value="ECO:0007669"/>
    <property type="project" value="TreeGrafter"/>
</dbReference>
<dbReference type="SUPFAM" id="SSF51338">
    <property type="entry name" value="Composite domain of metallo-dependent hydrolases"/>
    <property type="match status" value="1"/>
</dbReference>
<dbReference type="Gene3D" id="3.20.20.140">
    <property type="entry name" value="Metal-dependent hydrolases"/>
    <property type="match status" value="2"/>
</dbReference>
<dbReference type="AlphaFoldDB" id="A0A4V4IMH0"/>
<evidence type="ECO:0000313" key="4">
    <source>
        <dbReference type="EMBL" id="THW58344.1"/>
    </source>
</evidence>
<keyword evidence="1" id="KW-0378">Hydrolase</keyword>
<proteinExistence type="predicted"/>
<evidence type="ECO:0000256" key="1">
    <source>
        <dbReference type="ARBA" id="ARBA00022801"/>
    </source>
</evidence>
<keyword evidence="2" id="KW-0472">Membrane</keyword>
<keyword evidence="2" id="KW-1133">Transmembrane helix</keyword>
<dbReference type="PANTHER" id="PTHR11113:SF14">
    <property type="entry name" value="N-ACETYLGLUCOSAMINE-6-PHOSPHATE DEACETYLASE"/>
    <property type="match status" value="1"/>
</dbReference>
<dbReference type="Proteomes" id="UP000310421">
    <property type="component" value="Unassembled WGS sequence"/>
</dbReference>
<organism evidence="4 5">
    <name type="scientific">Aureobasidium pullulans</name>
    <name type="common">Black yeast</name>
    <name type="synonym">Pullularia pullulans</name>
    <dbReference type="NCBI Taxonomy" id="5580"/>
    <lineage>
        <taxon>Eukaryota</taxon>
        <taxon>Fungi</taxon>
        <taxon>Dikarya</taxon>
        <taxon>Ascomycota</taxon>
        <taxon>Pezizomycotina</taxon>
        <taxon>Dothideomycetes</taxon>
        <taxon>Dothideomycetidae</taxon>
        <taxon>Dothideales</taxon>
        <taxon>Saccotheciaceae</taxon>
        <taxon>Aureobasidium</taxon>
    </lineage>
</organism>
<feature type="domain" description="Amidohydrolase 3" evidence="3">
    <location>
        <begin position="471"/>
        <end position="527"/>
    </location>
</feature>
<gene>
    <name evidence="4" type="ORF">D6D20_07313</name>
</gene>
<name>A0A4V4IMH0_AURPU</name>
<evidence type="ECO:0000313" key="5">
    <source>
        <dbReference type="Proteomes" id="UP000310421"/>
    </source>
</evidence>
<evidence type="ECO:0000256" key="2">
    <source>
        <dbReference type="SAM" id="Phobius"/>
    </source>
</evidence>
<dbReference type="PANTHER" id="PTHR11113">
    <property type="entry name" value="N-ACETYLGLUCOSAMINE-6-PHOSPHATE DEACETYLASE"/>
    <property type="match status" value="1"/>
</dbReference>
<keyword evidence="2" id="KW-0812">Transmembrane</keyword>
<dbReference type="SUPFAM" id="SSF51556">
    <property type="entry name" value="Metallo-dependent hydrolases"/>
    <property type="match status" value="1"/>
</dbReference>
<comment type="caution">
    <text evidence="4">The sequence shown here is derived from an EMBL/GenBank/DDBJ whole genome shotgun (WGS) entry which is preliminary data.</text>
</comment>
<dbReference type="Pfam" id="PF07969">
    <property type="entry name" value="Amidohydro_3"/>
    <property type="match status" value="1"/>
</dbReference>
<dbReference type="EMBL" id="QZAN01000097">
    <property type="protein sequence ID" value="THW58344.1"/>
    <property type="molecule type" value="Genomic_DNA"/>
</dbReference>
<reference evidence="4 5" key="1">
    <citation type="submission" date="2018-10" db="EMBL/GenBank/DDBJ databases">
        <title>Fifty Aureobasidium pullulans genomes reveal a recombining polyextremotolerant generalist.</title>
        <authorList>
            <person name="Gostincar C."/>
            <person name="Turk M."/>
            <person name="Zajc J."/>
            <person name="Gunde-Cimerman N."/>
        </authorList>
    </citation>
    <scope>NUCLEOTIDE SEQUENCE [LARGE SCALE GENOMIC DNA]</scope>
    <source>
        <strain evidence="4 5">EXF-10751</strain>
    </source>
</reference>
<dbReference type="InterPro" id="IPR032466">
    <property type="entry name" value="Metal_Hydrolase"/>
</dbReference>
<evidence type="ECO:0000259" key="3">
    <source>
        <dbReference type="Pfam" id="PF07969"/>
    </source>
</evidence>
<dbReference type="InterPro" id="IPR011059">
    <property type="entry name" value="Metal-dep_hydrolase_composite"/>
</dbReference>
<sequence length="953" mass="103247">MITQPVIMEKEGLPPYTEVVRPWAERRRRRRIFRVVAATCLSYFVYSAYKISANTEKPANLLSSTRLQEDLATCATLQRVPVSPSGIREYNKRYVNGTKPVLIQNATIWTGEPAPGTSAEDAHQGKGYAWIQSDVFIEHGLIKRVAPSISLSDLPTEYETFDAHGRQLTSGIVDTHSHAGLGSVGNLQHDENELSSDITPYVKSLDSLDPLHPEIQWIKSGGVTTSLLLPGSGNNIGGEAFLIKFAVGKDGGRAELSQQDMLADPDHTWRYMKNACGENPKRVPSDVDERGPGHPFVYAELNLWAGTLDKYLYGKLGEKGPFSRMGEGWQFRHAFEQARDYVKAQDDWCAAAASVGAENMNSYLPQELEWENLGAVLRGQVRVNTHCYTIPDLEMYTYLVPDVLKRAYGGTPAAALFGDNMYYKVESYRASEKAGKILYENGITPVYVSDNPVINSQHVKHEAAKAYGYGLPYHVALAGLTSAPAELLGMGERLGKIKAGFDADIVVWDSDPLSLGATPIQVWIDGAPQFKDPVELKKPLTSPIKPDLALAEDHDESESSKDVVFTGVTNIRIPGLTSSSEFKGPATVVVSQGKIVCAGSCDAEVHTAKSKNARTVALRDGYLTRPLTAFGSGLGMQEIMQQPETYDGAVNDKVWARAVDGLLLDGKNLFAAYHHGVTKAISAPIARVYSGASLRGISAGFLTGAKTTLSKGAVFAEEAAVHYDFTLNGKSDANPSISSLVADLRQKLLEAVRNNETIVDTYSEAASLKKVVEGKSALVLSVHSADTISALIRLKSTVEATSKTSLRLVILGAAESHLVAKELAAADIAVVLAPMLPWAQTWDQRRSLMGAPLHNGTAIDVLLDANVRVAIGVEEVWESRDLGLMAGIVKSNSGGKLTEQKALDLVSTNFYEFLGLQEPEAGSEFVVWENSPLEIGSRVVAIADGSGKTDVWI</sequence>
<dbReference type="InterPro" id="IPR013108">
    <property type="entry name" value="Amidohydro_3"/>
</dbReference>
<protein>
    <recommendedName>
        <fullName evidence="3">Amidohydrolase 3 domain-containing protein</fullName>
    </recommendedName>
</protein>
<accession>A0A4V4IMH0</accession>
<dbReference type="GO" id="GO:0008448">
    <property type="term" value="F:N-acetylglucosamine-6-phosphate deacetylase activity"/>
    <property type="evidence" value="ECO:0007669"/>
    <property type="project" value="TreeGrafter"/>
</dbReference>